<reference evidence="2" key="1">
    <citation type="submission" date="2021-02" db="EMBL/GenBank/DDBJ databases">
        <title>Phycicoccus sp. MQZ13P-5T, whole genome shotgun sequence.</title>
        <authorList>
            <person name="Tuo L."/>
        </authorList>
    </citation>
    <scope>NUCLEOTIDE SEQUENCE</scope>
    <source>
        <strain evidence="2">MQZ13P-5</strain>
    </source>
</reference>
<evidence type="ECO:0000259" key="1">
    <source>
        <dbReference type="Pfam" id="PF01636"/>
    </source>
</evidence>
<proteinExistence type="predicted"/>
<evidence type="ECO:0000313" key="2">
    <source>
        <dbReference type="EMBL" id="MBM6401891.1"/>
    </source>
</evidence>
<comment type="caution">
    <text evidence="2">The sequence shown here is derived from an EMBL/GenBank/DDBJ whole genome shotgun (WGS) entry which is preliminary data.</text>
</comment>
<dbReference type="InterPro" id="IPR002575">
    <property type="entry name" value="Aminoglycoside_PTrfase"/>
</dbReference>
<dbReference type="EMBL" id="JAFDVD010000017">
    <property type="protein sequence ID" value="MBM6401891.1"/>
    <property type="molecule type" value="Genomic_DNA"/>
</dbReference>
<dbReference type="PANTHER" id="PTHR47829">
    <property type="entry name" value="HYDROLASE, PUTATIVE (AFU_ORTHOLOGUE AFUA_1G12880)-RELATED"/>
    <property type="match status" value="1"/>
</dbReference>
<organism evidence="2 3">
    <name type="scientific">Phycicoccus sonneratiae</name>
    <dbReference type="NCBI Taxonomy" id="2807628"/>
    <lineage>
        <taxon>Bacteria</taxon>
        <taxon>Bacillati</taxon>
        <taxon>Actinomycetota</taxon>
        <taxon>Actinomycetes</taxon>
        <taxon>Micrococcales</taxon>
        <taxon>Intrasporangiaceae</taxon>
        <taxon>Phycicoccus</taxon>
    </lineage>
</organism>
<name>A0ABS2CRX3_9MICO</name>
<dbReference type="Gene3D" id="3.90.1200.10">
    <property type="match status" value="1"/>
</dbReference>
<gene>
    <name evidence="2" type="ORF">JQN70_15950</name>
</gene>
<sequence>MTDVPGAGPVRDEDAFDVPAATEWLRENASDASGLDGDPEVRQFAGGASNLTYLLRWPTRDVVLRRPPGGTKAKGAHDMRREHDLQAGLATAFPLVPRMLGYCGDESVVGSEFYVMDRIPGTILRKDVPESLGLDTDGVRTLCENAVDVLVALHDVDVDAAGLRPLDRGDGYVERQVGGWAGRMRRAHTPDVPDHEATMAWLEAHRPADRPHVLIHNDFRFDNLVLDPADPTRVVGVLDWELATVGDPLMDLGSSLAYWVQADDDPSFVALRLQPTHTPGMLTRDELVARYCAARGVEVTPRDLLFYEVFGLFRLAGIAQQIYYRFHHGQTTNPAYGAFRDVVAHLDQRCTRLLAERGADL</sequence>
<evidence type="ECO:0000313" key="3">
    <source>
        <dbReference type="Proteomes" id="UP001430172"/>
    </source>
</evidence>
<protein>
    <submittedName>
        <fullName evidence="2">Phosphotransferase family protein</fullName>
    </submittedName>
</protein>
<dbReference type="RefSeq" id="WP_204132347.1">
    <property type="nucleotide sequence ID" value="NZ_JAFDVD010000017.1"/>
</dbReference>
<keyword evidence="3" id="KW-1185">Reference proteome</keyword>
<dbReference type="InterPro" id="IPR011009">
    <property type="entry name" value="Kinase-like_dom_sf"/>
</dbReference>
<dbReference type="Pfam" id="PF01636">
    <property type="entry name" value="APH"/>
    <property type="match status" value="1"/>
</dbReference>
<feature type="domain" description="Aminoglycoside phosphotransferase" evidence="1">
    <location>
        <begin position="40"/>
        <end position="270"/>
    </location>
</feature>
<dbReference type="InterPro" id="IPR052898">
    <property type="entry name" value="ACAD10-like"/>
</dbReference>
<dbReference type="PANTHER" id="PTHR47829:SF1">
    <property type="entry name" value="HAD FAMILY PHOSPHATASE"/>
    <property type="match status" value="1"/>
</dbReference>
<dbReference type="Gene3D" id="3.30.200.20">
    <property type="entry name" value="Phosphorylase Kinase, domain 1"/>
    <property type="match status" value="1"/>
</dbReference>
<accession>A0ABS2CRX3</accession>
<dbReference type="CDD" id="cd05154">
    <property type="entry name" value="ACAD10_11_N-like"/>
    <property type="match status" value="1"/>
</dbReference>
<dbReference type="InterPro" id="IPR041726">
    <property type="entry name" value="ACAD10_11_N"/>
</dbReference>
<dbReference type="SUPFAM" id="SSF56112">
    <property type="entry name" value="Protein kinase-like (PK-like)"/>
    <property type="match status" value="1"/>
</dbReference>
<dbReference type="Proteomes" id="UP001430172">
    <property type="component" value="Unassembled WGS sequence"/>
</dbReference>